<evidence type="ECO:0000256" key="1">
    <source>
        <dbReference type="SAM" id="Coils"/>
    </source>
</evidence>
<dbReference type="Gene3D" id="3.40.50.300">
    <property type="entry name" value="P-loop containing nucleotide triphosphate hydrolases"/>
    <property type="match status" value="1"/>
</dbReference>
<evidence type="ECO:0000259" key="2">
    <source>
        <dbReference type="Pfam" id="PF00350"/>
    </source>
</evidence>
<reference evidence="3" key="2">
    <citation type="journal article" date="2021" name="PeerJ">
        <title>Extensive microbial diversity within the chicken gut microbiome revealed by metagenomics and culture.</title>
        <authorList>
            <person name="Gilroy R."/>
            <person name="Ravi A."/>
            <person name="Getino M."/>
            <person name="Pursley I."/>
            <person name="Horton D.L."/>
            <person name="Alikhan N.F."/>
            <person name="Baker D."/>
            <person name="Gharbi K."/>
            <person name="Hall N."/>
            <person name="Watson M."/>
            <person name="Adriaenssens E.M."/>
            <person name="Foster-Nyarko E."/>
            <person name="Jarju S."/>
            <person name="Secka A."/>
            <person name="Antonio M."/>
            <person name="Oren A."/>
            <person name="Chaudhuri R.R."/>
            <person name="La Ragione R."/>
            <person name="Hildebrand F."/>
            <person name="Pallen M.J."/>
        </authorList>
    </citation>
    <scope>NUCLEOTIDE SEQUENCE</scope>
    <source>
        <strain evidence="3">CHK188-20938</strain>
    </source>
</reference>
<organism evidence="3 4">
    <name type="scientific">Candidatus Scatomonas pullistercoris</name>
    <dbReference type="NCBI Taxonomy" id="2840920"/>
    <lineage>
        <taxon>Bacteria</taxon>
        <taxon>Bacillati</taxon>
        <taxon>Bacillota</taxon>
        <taxon>Clostridia</taxon>
        <taxon>Lachnospirales</taxon>
        <taxon>Lachnospiraceae</taxon>
        <taxon>Lachnospiraceae incertae sedis</taxon>
        <taxon>Candidatus Scatomonas</taxon>
    </lineage>
</organism>
<comment type="caution">
    <text evidence="3">The sequence shown here is derived from an EMBL/GenBank/DDBJ whole genome shotgun (WGS) entry which is preliminary data.</text>
</comment>
<keyword evidence="1" id="KW-0175">Coiled coil</keyword>
<dbReference type="InterPro" id="IPR045063">
    <property type="entry name" value="Dynamin_N"/>
</dbReference>
<dbReference type="Pfam" id="PF00350">
    <property type="entry name" value="Dynamin_N"/>
    <property type="match status" value="1"/>
</dbReference>
<dbReference type="PANTHER" id="PTHR43681:SF1">
    <property type="entry name" value="SARCALUMENIN"/>
    <property type="match status" value="1"/>
</dbReference>
<sequence length="594" mass="67019">MERNDRRIIDFEEVKTILQQTAEELHLICRDSPTKKLLGEVLIRRIEDGERMLRRRLTEPFHLVVTGDFKRGKSMLINALLGRETVPTAVTPETATINEISWGEEPSCEAVLENGRRIRLSPEDIRRDSIESLKKELPSPIRFVRLRENIPLLKDITLVDTPGTGELMQAFDSQVSAYLAGADAVIFVLSARSPLSLTEQAFLSSSVRPRSFSRVLTVMNQCDCLDTEEDILRVRRLVQERISEILPDTGVFAVSALDELCRKTGAQRPAPELERFLETQFLAFEDALQNDILLQREVIQSERCIAAAKAVLLDIESQLRLLRQSIKAGTEELEQRESELTGENSRLLDDMEAQKQALAQSVDSMYLTADQWLLDFLARLKAEIQAIRSTAGISDLERHFQFYMIDMVRQAVHSCVQVHQAQISDQIQSSLKLLGRRLALDAASETAVGVEAALPDTLWTGSDTVMFFAGDFLGLNESLGLFYVIGQAIAGFVRQKSMKEKQKDFLGPFLSGYDSLTLEVSESLKKAYDKLKLAAVNKLEELFRSRMESSLDSIRQARDILKSEGLRREDALASLEDLEKEILKLQSELEQALD</sequence>
<gene>
    <name evidence="3" type="ORF">IAB71_10500</name>
</gene>
<dbReference type="SUPFAM" id="SSF52540">
    <property type="entry name" value="P-loop containing nucleoside triphosphate hydrolases"/>
    <property type="match status" value="1"/>
</dbReference>
<feature type="domain" description="Dynamin N-terminal" evidence="2">
    <location>
        <begin position="63"/>
        <end position="220"/>
    </location>
</feature>
<proteinExistence type="predicted"/>
<protein>
    <submittedName>
        <fullName evidence="3">Dynamin family protein</fullName>
    </submittedName>
</protein>
<dbReference type="AlphaFoldDB" id="A0A9D1TBI1"/>
<dbReference type="Proteomes" id="UP000824169">
    <property type="component" value="Unassembled WGS sequence"/>
</dbReference>
<reference evidence="3" key="1">
    <citation type="submission" date="2020-10" db="EMBL/GenBank/DDBJ databases">
        <authorList>
            <person name="Gilroy R."/>
        </authorList>
    </citation>
    <scope>NUCLEOTIDE SEQUENCE</scope>
    <source>
        <strain evidence="3">CHK188-20938</strain>
    </source>
</reference>
<evidence type="ECO:0000313" key="3">
    <source>
        <dbReference type="EMBL" id="HIV26188.1"/>
    </source>
</evidence>
<accession>A0A9D1TBI1</accession>
<dbReference type="EMBL" id="DVOO01000030">
    <property type="protein sequence ID" value="HIV26188.1"/>
    <property type="molecule type" value="Genomic_DNA"/>
</dbReference>
<evidence type="ECO:0000313" key="4">
    <source>
        <dbReference type="Proteomes" id="UP000824169"/>
    </source>
</evidence>
<feature type="coiled-coil region" evidence="1">
    <location>
        <begin position="561"/>
        <end position="588"/>
    </location>
</feature>
<dbReference type="PANTHER" id="PTHR43681">
    <property type="entry name" value="TRANSMEMBRANE GTPASE FZO"/>
    <property type="match status" value="1"/>
</dbReference>
<dbReference type="InterPro" id="IPR027417">
    <property type="entry name" value="P-loop_NTPase"/>
</dbReference>
<dbReference type="InterPro" id="IPR051943">
    <property type="entry name" value="TRAFAC_Dynamin-like_GTPase"/>
</dbReference>
<name>A0A9D1TBI1_9FIRM</name>